<dbReference type="EMBL" id="JAAOLE020000002">
    <property type="protein sequence ID" value="NVI50299.1"/>
    <property type="molecule type" value="Genomic_DNA"/>
</dbReference>
<protein>
    <submittedName>
        <fullName evidence="2">PD-(D/E)XK nuclease family protein</fullName>
    </submittedName>
</protein>
<dbReference type="Pfam" id="PF12705">
    <property type="entry name" value="PDDEXK_1"/>
    <property type="match status" value="1"/>
</dbReference>
<dbReference type="InterPro" id="IPR038726">
    <property type="entry name" value="PDDEXK_AddAB-type"/>
</dbReference>
<dbReference type="InterPro" id="IPR011604">
    <property type="entry name" value="PDDEXK-like_dom_sf"/>
</dbReference>
<evidence type="ECO:0000313" key="2">
    <source>
        <dbReference type="EMBL" id="NVI50299.1"/>
    </source>
</evidence>
<evidence type="ECO:0000259" key="1">
    <source>
        <dbReference type="Pfam" id="PF12705"/>
    </source>
</evidence>
<gene>
    <name evidence="2" type="ORF">HAP48_047290</name>
</gene>
<organism evidence="2">
    <name type="scientific">Bradyrhizobium septentrionale</name>
    <dbReference type="NCBI Taxonomy" id="1404411"/>
    <lineage>
        <taxon>Bacteria</taxon>
        <taxon>Pseudomonadati</taxon>
        <taxon>Pseudomonadota</taxon>
        <taxon>Alphaproteobacteria</taxon>
        <taxon>Hyphomicrobiales</taxon>
        <taxon>Nitrobacteraceae</taxon>
        <taxon>Bradyrhizobium</taxon>
    </lineage>
</organism>
<dbReference type="RefSeq" id="WP_166218114.1">
    <property type="nucleotide sequence ID" value="NZ_CP088287.1"/>
</dbReference>
<name>A0A973WAW2_9BRAD</name>
<comment type="caution">
    <text evidence="2">The sequence shown here is derived from an EMBL/GenBank/DDBJ whole genome shotgun (WGS) entry which is preliminary data.</text>
</comment>
<accession>A0A973WAW2</accession>
<reference evidence="2" key="1">
    <citation type="submission" date="2020-06" db="EMBL/GenBank/DDBJ databases">
        <title>Whole Genome Sequence of Bradyrhizobium sp. Strain 1S1.</title>
        <authorList>
            <person name="Bromfield E.S.P."/>
            <person name="Cloutier S."/>
        </authorList>
    </citation>
    <scope>NUCLEOTIDE SEQUENCE [LARGE SCALE GENOMIC DNA]</scope>
    <source>
        <strain evidence="2">1S1</strain>
    </source>
</reference>
<proteinExistence type="predicted"/>
<dbReference type="AlphaFoldDB" id="A0A973WAW2"/>
<sequence length="474" mass="51781">MSHIPAIQLGRIIDAVTAEGASAPAATEEAAPWSVVDAPGQVWGTADTVVWWGFSGDVSSPPRQPWSSAEIAALAAVDAHVEPIEDAVLREAASWRQALLGARSRAILIMPRRLRGETATPHPLWHEIFAQLELLQAVTKARIPAQAIAIGETARLGDREIKRQGISPLALPTARRRWIVPASTIARRPIESITSIKTMIECPLAWALNYGARVRPGALNVLPDDANLVGILAHAVVENLFAQRKTWLPQEAASASAKMFDSLVVQTAAPLLRLGYAVEYERAKARVSDSIRLLVQMISDAGLTVRGCEEEVVVAFAPGQDFEGYLDLVLEDPKGRSVVLDLKWATRDKYRREEVQEGRALQLAGYTWLEEQAGRTPLGAGYFMLRQQSLLFTSPYPFPAAHHVPGSDLKQTWAALRAAYDHRMEQLERGDVLVRGVEAGTDDTDVDPMPQVEPGCRFCDYGSLCGASIEGGRR</sequence>
<dbReference type="Gene3D" id="3.90.320.10">
    <property type="match status" value="1"/>
</dbReference>
<feature type="domain" description="PD-(D/E)XK endonuclease-like" evidence="1">
    <location>
        <begin position="192"/>
        <end position="465"/>
    </location>
</feature>